<dbReference type="FunFam" id="2.70.150.10:FF:000042">
    <property type="entry name" value="Plasma membrane ATPase"/>
    <property type="match status" value="1"/>
</dbReference>
<name>A0AAW1NXL0_9CHLO</name>
<dbReference type="Pfam" id="PF00702">
    <property type="entry name" value="Hydrolase"/>
    <property type="match status" value="1"/>
</dbReference>
<feature type="transmembrane region" description="Helical" evidence="17">
    <location>
        <begin position="262"/>
        <end position="284"/>
    </location>
</feature>
<dbReference type="SUPFAM" id="SSF56784">
    <property type="entry name" value="HAD-like"/>
    <property type="match status" value="1"/>
</dbReference>
<keyword evidence="6" id="KW-0597">Phosphoprotein</keyword>
<dbReference type="GO" id="GO:0046872">
    <property type="term" value="F:metal ion binding"/>
    <property type="evidence" value="ECO:0007669"/>
    <property type="project" value="UniProtKB-KW"/>
</dbReference>
<keyword evidence="17" id="KW-0406">Ion transport</keyword>
<dbReference type="SFLD" id="SFLDS00003">
    <property type="entry name" value="Haloacid_Dehalogenase"/>
    <property type="match status" value="1"/>
</dbReference>
<dbReference type="InterPro" id="IPR023214">
    <property type="entry name" value="HAD_sf"/>
</dbReference>
<evidence type="ECO:0000256" key="5">
    <source>
        <dbReference type="ARBA" id="ARBA00022475"/>
    </source>
</evidence>
<evidence type="ECO:0000256" key="3">
    <source>
        <dbReference type="ARBA" id="ARBA00008804"/>
    </source>
</evidence>
<dbReference type="GO" id="GO:0008553">
    <property type="term" value="F:P-type proton-exporting transporter activity"/>
    <property type="evidence" value="ECO:0007669"/>
    <property type="project" value="UniProtKB-UniRule"/>
</dbReference>
<dbReference type="Gene3D" id="2.70.150.10">
    <property type="entry name" value="Calcium-transporting ATPase, cytoplasmic transduction domain A"/>
    <property type="match status" value="1"/>
</dbReference>
<evidence type="ECO:0000259" key="19">
    <source>
        <dbReference type="SMART" id="SM00831"/>
    </source>
</evidence>
<feature type="transmembrane region" description="Helical" evidence="17">
    <location>
        <begin position="749"/>
        <end position="771"/>
    </location>
</feature>
<dbReference type="InterPro" id="IPR023299">
    <property type="entry name" value="ATPase_P-typ_cyto_dom_N"/>
</dbReference>
<dbReference type="InterPro" id="IPR001757">
    <property type="entry name" value="P_typ_ATPase"/>
</dbReference>
<dbReference type="CDD" id="cd02076">
    <property type="entry name" value="P-type_ATPase_H"/>
    <property type="match status" value="1"/>
</dbReference>
<dbReference type="PROSITE" id="PS00154">
    <property type="entry name" value="ATPASE_E1_E2"/>
    <property type="match status" value="1"/>
</dbReference>
<evidence type="ECO:0000256" key="11">
    <source>
        <dbReference type="ARBA" id="ARBA00022842"/>
    </source>
</evidence>
<dbReference type="GO" id="GO:0005524">
    <property type="term" value="F:ATP binding"/>
    <property type="evidence" value="ECO:0007669"/>
    <property type="project" value="UniProtKB-UniRule"/>
</dbReference>
<evidence type="ECO:0000313" key="21">
    <source>
        <dbReference type="Proteomes" id="UP001465755"/>
    </source>
</evidence>
<comment type="catalytic activity">
    <reaction evidence="15 17">
        <text>ATP + H2O + H(+)(in) = ADP + phosphate + 2 H(+)(out)</text>
        <dbReference type="Rhea" id="RHEA:20852"/>
        <dbReference type="ChEBI" id="CHEBI:15377"/>
        <dbReference type="ChEBI" id="CHEBI:15378"/>
        <dbReference type="ChEBI" id="CHEBI:30616"/>
        <dbReference type="ChEBI" id="CHEBI:43474"/>
        <dbReference type="ChEBI" id="CHEBI:456216"/>
        <dbReference type="EC" id="7.1.2.1"/>
    </reaction>
</comment>
<comment type="function">
    <text evidence="1">The plasma membrane ATPase of plants and fungi is a hydrogen ion pump. The proton gradient it generates drives the active transport of nutrients by H(+)-symport. The resulting external acidification and/or internal alkinization may mediate growth responses.</text>
</comment>
<comment type="caution">
    <text evidence="20">The sequence shown here is derived from an EMBL/GenBank/DDBJ whole genome shotgun (WGS) entry which is preliminary data.</text>
</comment>
<evidence type="ECO:0000256" key="9">
    <source>
        <dbReference type="ARBA" id="ARBA00022741"/>
    </source>
</evidence>
<dbReference type="InterPro" id="IPR023298">
    <property type="entry name" value="ATPase_P-typ_TM_dom_sf"/>
</dbReference>
<evidence type="ECO:0000256" key="1">
    <source>
        <dbReference type="ARBA" id="ARBA00003417"/>
    </source>
</evidence>
<organism evidence="20 21">
    <name type="scientific">Symbiochloris irregularis</name>
    <dbReference type="NCBI Taxonomy" id="706552"/>
    <lineage>
        <taxon>Eukaryota</taxon>
        <taxon>Viridiplantae</taxon>
        <taxon>Chlorophyta</taxon>
        <taxon>core chlorophytes</taxon>
        <taxon>Trebouxiophyceae</taxon>
        <taxon>Trebouxiales</taxon>
        <taxon>Trebouxiaceae</taxon>
        <taxon>Symbiochloris</taxon>
    </lineage>
</organism>
<keyword evidence="11 17" id="KW-0460">Magnesium</keyword>
<dbReference type="Gene3D" id="3.40.1110.10">
    <property type="entry name" value="Calcium-transporting ATPase, cytoplasmic domain N"/>
    <property type="match status" value="1"/>
</dbReference>
<feature type="transmembrane region" description="Helical" evidence="17">
    <location>
        <begin position="329"/>
        <end position="347"/>
    </location>
</feature>
<evidence type="ECO:0000256" key="6">
    <source>
        <dbReference type="ARBA" id="ARBA00022553"/>
    </source>
</evidence>
<evidence type="ECO:0000256" key="12">
    <source>
        <dbReference type="ARBA" id="ARBA00022967"/>
    </source>
</evidence>
<dbReference type="PRINTS" id="PR00120">
    <property type="entry name" value="HATPASE"/>
</dbReference>
<evidence type="ECO:0000256" key="7">
    <source>
        <dbReference type="ARBA" id="ARBA00022692"/>
    </source>
</evidence>
<dbReference type="SFLD" id="SFLDF00027">
    <property type="entry name" value="p-type_atpase"/>
    <property type="match status" value="1"/>
</dbReference>
<evidence type="ECO:0000256" key="14">
    <source>
        <dbReference type="ARBA" id="ARBA00023136"/>
    </source>
</evidence>
<comment type="subcellular location">
    <subcellularLocation>
        <location evidence="2 17">Cell membrane</location>
        <topology evidence="2 17">Multi-pass membrane protein</topology>
    </subcellularLocation>
</comment>
<dbReference type="AlphaFoldDB" id="A0AAW1NXL0"/>
<dbReference type="SMART" id="SM00831">
    <property type="entry name" value="Cation_ATPase_N"/>
    <property type="match status" value="1"/>
</dbReference>
<accession>A0AAW1NXL0</accession>
<feature type="transmembrane region" description="Helical" evidence="17">
    <location>
        <begin position="909"/>
        <end position="930"/>
    </location>
</feature>
<evidence type="ECO:0000256" key="8">
    <source>
        <dbReference type="ARBA" id="ARBA00022723"/>
    </source>
</evidence>
<keyword evidence="17" id="KW-0375">Hydrogen ion transport</keyword>
<dbReference type="InterPro" id="IPR018303">
    <property type="entry name" value="ATPase_P-typ_P_site"/>
</dbReference>
<evidence type="ECO:0000256" key="15">
    <source>
        <dbReference type="ARBA" id="ARBA00048122"/>
    </source>
</evidence>
<feature type="compositionally biased region" description="Polar residues" evidence="18">
    <location>
        <begin position="1028"/>
        <end position="1038"/>
    </location>
</feature>
<dbReference type="Gene3D" id="3.40.50.1000">
    <property type="entry name" value="HAD superfamily/HAD-like"/>
    <property type="match status" value="1"/>
</dbReference>
<evidence type="ECO:0000256" key="18">
    <source>
        <dbReference type="SAM" id="MobiDB-lite"/>
    </source>
</evidence>
<dbReference type="NCBIfam" id="TIGR01647">
    <property type="entry name" value="ATPase-IIIA_H"/>
    <property type="match status" value="1"/>
</dbReference>
<feature type="transmembrane region" description="Helical" evidence="17">
    <location>
        <begin position="708"/>
        <end position="729"/>
    </location>
</feature>
<evidence type="ECO:0000256" key="4">
    <source>
        <dbReference type="ARBA" id="ARBA00012476"/>
    </source>
</evidence>
<dbReference type="Proteomes" id="UP001465755">
    <property type="component" value="Unassembled WGS sequence"/>
</dbReference>
<dbReference type="InterPro" id="IPR036412">
    <property type="entry name" value="HAD-like_sf"/>
</dbReference>
<dbReference type="PANTHER" id="PTHR42861">
    <property type="entry name" value="CALCIUM-TRANSPORTING ATPASE"/>
    <property type="match status" value="1"/>
</dbReference>
<proteinExistence type="inferred from homology"/>
<keyword evidence="12 17" id="KW-1278">Translocase</keyword>
<dbReference type="EMBL" id="JALJOQ010000096">
    <property type="protein sequence ID" value="KAK9798585.1"/>
    <property type="molecule type" value="Genomic_DNA"/>
</dbReference>
<dbReference type="Gene3D" id="1.20.1110.10">
    <property type="entry name" value="Calcium-transporting ATPase, transmembrane domain"/>
    <property type="match status" value="1"/>
</dbReference>
<dbReference type="InterPro" id="IPR044492">
    <property type="entry name" value="P_typ_ATPase_HD_dom"/>
</dbReference>
<dbReference type="NCBIfam" id="TIGR01494">
    <property type="entry name" value="ATPase_P-type"/>
    <property type="match status" value="1"/>
</dbReference>
<dbReference type="SUPFAM" id="SSF81665">
    <property type="entry name" value="Calcium ATPase, transmembrane domain M"/>
    <property type="match status" value="1"/>
</dbReference>
<dbReference type="InterPro" id="IPR006534">
    <property type="entry name" value="P-type_ATPase_IIIA"/>
</dbReference>
<evidence type="ECO:0000256" key="17">
    <source>
        <dbReference type="RuleBase" id="RU362083"/>
    </source>
</evidence>
<dbReference type="InterPro" id="IPR008250">
    <property type="entry name" value="ATPase_P-typ_transduc_dom_A_sf"/>
</dbReference>
<keyword evidence="10 17" id="KW-0067">ATP-binding</keyword>
<evidence type="ECO:0000256" key="16">
    <source>
        <dbReference type="ARBA" id="ARBA00071631"/>
    </source>
</evidence>
<feature type="transmembrane region" description="Helical" evidence="17">
    <location>
        <begin position="96"/>
        <end position="118"/>
    </location>
</feature>
<protein>
    <recommendedName>
        <fullName evidence="16 17">Plasma membrane ATPase</fullName>
        <ecNumber evidence="4 17">7.1.2.1</ecNumber>
    </recommendedName>
</protein>
<dbReference type="SFLD" id="SFLDG00002">
    <property type="entry name" value="C1.7:_P-type_atpase_like"/>
    <property type="match status" value="1"/>
</dbReference>
<feature type="domain" description="Cation-transporting P-type ATPase N-terminal" evidence="19">
    <location>
        <begin position="34"/>
        <end position="106"/>
    </location>
</feature>
<evidence type="ECO:0000256" key="13">
    <source>
        <dbReference type="ARBA" id="ARBA00022989"/>
    </source>
</evidence>
<feature type="region of interest" description="Disordered" evidence="18">
    <location>
        <begin position="1028"/>
        <end position="1114"/>
    </location>
</feature>
<evidence type="ECO:0000256" key="2">
    <source>
        <dbReference type="ARBA" id="ARBA00004651"/>
    </source>
</evidence>
<dbReference type="GO" id="GO:0016887">
    <property type="term" value="F:ATP hydrolysis activity"/>
    <property type="evidence" value="ECO:0007669"/>
    <property type="project" value="InterPro"/>
</dbReference>
<keyword evidence="9 17" id="KW-0547">Nucleotide-binding</keyword>
<comment type="similarity">
    <text evidence="3 17">Belongs to the cation transport ATPase (P-type) (TC 3.A.3) family. Type IIIA subfamily.</text>
</comment>
<dbReference type="InterPro" id="IPR059000">
    <property type="entry name" value="ATPase_P-type_domA"/>
</dbReference>
<dbReference type="Pfam" id="PF00690">
    <property type="entry name" value="Cation_ATPase_N"/>
    <property type="match status" value="1"/>
</dbReference>
<evidence type="ECO:0000313" key="20">
    <source>
        <dbReference type="EMBL" id="KAK9798585.1"/>
    </source>
</evidence>
<feature type="transmembrane region" description="Helical" evidence="17">
    <location>
        <begin position="879"/>
        <end position="897"/>
    </location>
</feature>
<evidence type="ECO:0000256" key="10">
    <source>
        <dbReference type="ARBA" id="ARBA00022840"/>
    </source>
</evidence>
<dbReference type="GO" id="GO:0120029">
    <property type="term" value="P:proton export across plasma membrane"/>
    <property type="evidence" value="ECO:0007669"/>
    <property type="project" value="UniProtKB-UniRule"/>
</dbReference>
<keyword evidence="7 17" id="KW-0812">Transmembrane</keyword>
<feature type="compositionally biased region" description="Basic and acidic residues" evidence="18">
    <location>
        <begin position="1"/>
        <end position="23"/>
    </location>
</feature>
<keyword evidence="14 17" id="KW-0472">Membrane</keyword>
<dbReference type="InterPro" id="IPR004014">
    <property type="entry name" value="ATPase_P-typ_cation-transptr_N"/>
</dbReference>
<feature type="region of interest" description="Disordered" evidence="18">
    <location>
        <begin position="1"/>
        <end position="30"/>
    </location>
</feature>
<dbReference type="EC" id="7.1.2.1" evidence="4 17"/>
<dbReference type="GO" id="GO:0005886">
    <property type="term" value="C:plasma membrane"/>
    <property type="evidence" value="ECO:0007669"/>
    <property type="project" value="UniProtKB-SubCell"/>
</dbReference>
<dbReference type="Pfam" id="PF00122">
    <property type="entry name" value="E1-E2_ATPase"/>
    <property type="match status" value="1"/>
</dbReference>
<keyword evidence="17" id="KW-0813">Transport</keyword>
<dbReference type="SUPFAM" id="SSF81653">
    <property type="entry name" value="Calcium ATPase, transduction domain A"/>
    <property type="match status" value="1"/>
</dbReference>
<gene>
    <name evidence="20" type="ORF">WJX73_003965</name>
</gene>
<reference evidence="20 21" key="1">
    <citation type="journal article" date="2024" name="Nat. Commun.">
        <title>Phylogenomics reveals the evolutionary origins of lichenization in chlorophyte algae.</title>
        <authorList>
            <person name="Puginier C."/>
            <person name="Libourel C."/>
            <person name="Otte J."/>
            <person name="Skaloud P."/>
            <person name="Haon M."/>
            <person name="Grisel S."/>
            <person name="Petersen M."/>
            <person name="Berrin J.G."/>
            <person name="Delaux P.M."/>
            <person name="Dal Grande F."/>
            <person name="Keller J."/>
        </authorList>
    </citation>
    <scope>NUCLEOTIDE SEQUENCE [LARGE SCALE GENOMIC DNA]</scope>
    <source>
        <strain evidence="20 21">SAG 2036</strain>
    </source>
</reference>
<sequence length="1114" mass="121086">MADKDKENGETAMDRAGGEDKAGAAKTASGDEVDFKDISLAEALKILECDDKGLTTAEWQKRLEQYGPNKLPESQRNAFLVFLGYMNNPLSWAMEAAAIISIVLIDYVDFILILSLLFCNATISFVEESNADKAIKALTSALAPRAKVIRDGEVKAIEAIDLVPGDVIVVRIGDIVPADIKLLGDEADTSSPLQVDQAALTGESLPVKKFPGHIAFSGSTIKQGEQEAVVYATGKNTFFGRAAALIAGTNAVANIQKIMTRIGAVCLITIGIWCLIELFVQFFLPRYGGSLPNAPLQPSYRWRHSCIAGIGGCATLTNMLVIIVGGIPIAMPTVLSVTLALGAARLAKEGAIVARMSAVEEMAGMSILCSDKTGTLTLNKLSVDQKTILPGEGYTSDDVMKYAALSAQINSEEAIDVVLVESYEGNHSMWNNLKQSKYIPFNPTDKFTIGYVTNPTDGSTYQLLKGAPQVVLRKSSDKEKIEKDVNDKIVEFANRGYRSLGIAKADGDSKDPTWHFVGLLPLFDPPRHDTKETIARCLEKGISVKMVTGDQLLIGKEVARQLGMGTNMYTTEVLIKAREGIIHLEGVNDVDELVEHADGFAEVFPEHKYAIVEILQQKGHLVGMTGDGVNDAPALKRADVGVAVAGATEAARGAADIVLTEAGLSTIVTAIIGARKIFQRMNTYAKYTVAMTFRICFTFGILTVVYDWYFPTLLIVLLAVFNDGAMIALSKDRVLPSELPNSWKLFNIFTTGIVYGIYLSLSSWVLFYVAAKTQFFRDSIHLPDLNQRDVTLVEWCTRTLNDFGYATSTPRNAAVFNPAFPSVTATGIYQDACNIPEYGPKPGSNAPQQGASIICGTGTSAVVQCMAEQKWMRESMLRSLLYVQVSISGQAVVFVVRATGWSLTSRAGVLTYAAFFFAQFAATIIGLFGFNGYDNPRAFVKPCIFCRLSGGGHHPFFTAHKAPQALTESLYTDSIIGCEAYVIVAWIWAFIWYLPLDPIKWFMAYVLNEDGFRDRMHGKRPQNIATETENVDLPSQSRVIPKPQAPNKGSLARSSAQKEAEKNQQSIPGGPVTWTNPMGRHSMSQVSQNQLERASVMSVHKGGPDGRSSLQGGK</sequence>
<dbReference type="PRINTS" id="PR00119">
    <property type="entry name" value="CATATPASE"/>
</dbReference>
<feature type="compositionally biased region" description="Polar residues" evidence="18">
    <location>
        <begin position="1082"/>
        <end position="1092"/>
    </location>
</feature>
<keyword evidence="5" id="KW-1003">Cell membrane</keyword>
<feature type="transmembrane region" description="Helical" evidence="17">
    <location>
        <begin position="974"/>
        <end position="994"/>
    </location>
</feature>
<dbReference type="FunFam" id="3.40.50.1000:FF:000211">
    <property type="entry name" value="Plasma membrane ATPase"/>
    <property type="match status" value="1"/>
</dbReference>
<keyword evidence="21" id="KW-1185">Reference proteome</keyword>
<dbReference type="FunFam" id="3.40.1110.10:FF:000005">
    <property type="entry name" value="Plasma membrane ATPase"/>
    <property type="match status" value="1"/>
</dbReference>
<keyword evidence="8" id="KW-0479">Metal-binding</keyword>
<keyword evidence="13 17" id="KW-1133">Transmembrane helix</keyword>